<proteinExistence type="predicted"/>
<dbReference type="SUPFAM" id="SSF53448">
    <property type="entry name" value="Nucleotide-diphospho-sugar transferases"/>
    <property type="match status" value="1"/>
</dbReference>
<dbReference type="AlphaFoldDB" id="A0A383ABG9"/>
<dbReference type="PANTHER" id="PTHR43015:SF1">
    <property type="entry name" value="D-RIBITOL-5-PHOSPHATE CYTIDYLYLTRANSFERASE"/>
    <property type="match status" value="1"/>
</dbReference>
<evidence type="ECO:0000256" key="2">
    <source>
        <dbReference type="ARBA" id="ARBA00022695"/>
    </source>
</evidence>
<dbReference type="InterPro" id="IPR029044">
    <property type="entry name" value="Nucleotide-diphossugar_trans"/>
</dbReference>
<accession>A0A383ABG9</accession>
<sequence length="64" mass="6900">MKISAIIPAAGRGTRIGSPTPKQFLFLNGKPILNHTLEVFERSGIIDSLVLVGPEQEVKTTLAQ</sequence>
<keyword evidence="1" id="KW-0808">Transferase</keyword>
<feature type="non-terminal residue" evidence="3">
    <location>
        <position position="64"/>
    </location>
</feature>
<keyword evidence="2" id="KW-0548">Nucleotidyltransferase</keyword>
<dbReference type="PANTHER" id="PTHR43015">
    <property type="entry name" value="D-RIBITOL-5-PHOSPHATE CYTIDYLYLTRANSFERASE"/>
    <property type="match status" value="1"/>
</dbReference>
<protein>
    <recommendedName>
        <fullName evidence="4">2-C-methyl-D-erythritol 4-phosphate cytidylyltransferase</fullName>
    </recommendedName>
</protein>
<evidence type="ECO:0000313" key="3">
    <source>
        <dbReference type="EMBL" id="SVE04525.1"/>
    </source>
</evidence>
<dbReference type="GO" id="GO:0070567">
    <property type="term" value="F:cytidylyltransferase activity"/>
    <property type="evidence" value="ECO:0007669"/>
    <property type="project" value="InterPro"/>
</dbReference>
<dbReference type="Pfam" id="PF01128">
    <property type="entry name" value="IspD"/>
    <property type="match status" value="1"/>
</dbReference>
<evidence type="ECO:0008006" key="4">
    <source>
        <dbReference type="Google" id="ProtNLM"/>
    </source>
</evidence>
<dbReference type="GO" id="GO:0005829">
    <property type="term" value="C:cytosol"/>
    <property type="evidence" value="ECO:0007669"/>
    <property type="project" value="TreeGrafter"/>
</dbReference>
<name>A0A383ABG9_9ZZZZ</name>
<dbReference type="Gene3D" id="3.90.550.10">
    <property type="entry name" value="Spore Coat Polysaccharide Biosynthesis Protein SpsA, Chain A"/>
    <property type="match status" value="1"/>
</dbReference>
<dbReference type="InterPro" id="IPR034683">
    <property type="entry name" value="IspD/TarI"/>
</dbReference>
<reference evidence="3" key="1">
    <citation type="submission" date="2018-05" db="EMBL/GenBank/DDBJ databases">
        <authorList>
            <person name="Lanie J.A."/>
            <person name="Ng W.-L."/>
            <person name="Kazmierczak K.M."/>
            <person name="Andrzejewski T.M."/>
            <person name="Davidsen T.M."/>
            <person name="Wayne K.J."/>
            <person name="Tettelin H."/>
            <person name="Glass J.I."/>
            <person name="Rusch D."/>
            <person name="Podicherti R."/>
            <person name="Tsui H.-C.T."/>
            <person name="Winkler M.E."/>
        </authorList>
    </citation>
    <scope>NUCLEOTIDE SEQUENCE</scope>
</reference>
<organism evidence="3">
    <name type="scientific">marine metagenome</name>
    <dbReference type="NCBI Taxonomy" id="408172"/>
    <lineage>
        <taxon>unclassified sequences</taxon>
        <taxon>metagenomes</taxon>
        <taxon>ecological metagenomes</taxon>
    </lineage>
</organism>
<gene>
    <name evidence="3" type="ORF">METZ01_LOCUS457379</name>
</gene>
<dbReference type="EMBL" id="UINC01190389">
    <property type="protein sequence ID" value="SVE04525.1"/>
    <property type="molecule type" value="Genomic_DNA"/>
</dbReference>
<evidence type="ECO:0000256" key="1">
    <source>
        <dbReference type="ARBA" id="ARBA00022679"/>
    </source>
</evidence>